<evidence type="ECO:0000313" key="5">
    <source>
        <dbReference type="RefSeq" id="XP_022248691.1"/>
    </source>
</evidence>
<evidence type="ECO:0000256" key="1">
    <source>
        <dbReference type="ARBA" id="ARBA00022729"/>
    </source>
</evidence>
<keyword evidence="2" id="KW-0812">Transmembrane</keyword>
<protein>
    <submittedName>
        <fullName evidence="5">Uncharacterized protein LOC111087181</fullName>
    </submittedName>
</protein>
<gene>
    <name evidence="5" type="primary">LOC111087181</name>
</gene>
<dbReference type="CDD" id="cd23590">
    <property type="entry name" value="TFP_LU_ECD_Bou"/>
    <property type="match status" value="1"/>
</dbReference>
<name>A0ABM1SYI5_LIMPO</name>
<feature type="signal peptide" evidence="3">
    <location>
        <begin position="1"/>
        <end position="20"/>
    </location>
</feature>
<accession>A0ABM1SYI5</accession>
<evidence type="ECO:0000256" key="2">
    <source>
        <dbReference type="SAM" id="Phobius"/>
    </source>
</evidence>
<sequence>MTRVLILFLNCFLHIHQVAGIRCVQCLSDVDPECINNPPPAKICHGKDMLYCIVIEQRTPSGELLHLTRTCSPGDIITEECDDGIAEGGQTIYICHRVCGTDGCNRGAPSGGITILPLFVFTLPSLYMVHLYINKFSFHQS</sequence>
<keyword evidence="1 3" id="KW-0732">Signal</keyword>
<evidence type="ECO:0000313" key="4">
    <source>
        <dbReference type="Proteomes" id="UP000694941"/>
    </source>
</evidence>
<dbReference type="PANTHER" id="PTHR33562:SF31">
    <property type="entry name" value="PROTEIN QUIVER"/>
    <property type="match status" value="1"/>
</dbReference>
<dbReference type="SUPFAM" id="SSF57302">
    <property type="entry name" value="Snake toxin-like"/>
    <property type="match status" value="1"/>
</dbReference>
<keyword evidence="2" id="KW-1133">Transmembrane helix</keyword>
<proteinExistence type="predicted"/>
<keyword evidence="4" id="KW-1185">Reference proteome</keyword>
<evidence type="ECO:0000256" key="3">
    <source>
        <dbReference type="SAM" id="SignalP"/>
    </source>
</evidence>
<keyword evidence="2" id="KW-0472">Membrane</keyword>
<feature type="chain" id="PRO_5046294458" evidence="3">
    <location>
        <begin position="21"/>
        <end position="141"/>
    </location>
</feature>
<dbReference type="GeneID" id="111087181"/>
<dbReference type="InterPro" id="IPR050975">
    <property type="entry name" value="Sleep_regulator"/>
</dbReference>
<dbReference type="RefSeq" id="XP_022248691.1">
    <property type="nucleotide sequence ID" value="XM_022392983.1"/>
</dbReference>
<dbReference type="Proteomes" id="UP000694941">
    <property type="component" value="Unplaced"/>
</dbReference>
<organism evidence="4 5">
    <name type="scientific">Limulus polyphemus</name>
    <name type="common">Atlantic horseshoe crab</name>
    <dbReference type="NCBI Taxonomy" id="6850"/>
    <lineage>
        <taxon>Eukaryota</taxon>
        <taxon>Metazoa</taxon>
        <taxon>Ecdysozoa</taxon>
        <taxon>Arthropoda</taxon>
        <taxon>Chelicerata</taxon>
        <taxon>Merostomata</taxon>
        <taxon>Xiphosura</taxon>
        <taxon>Limulidae</taxon>
        <taxon>Limulus</taxon>
    </lineage>
</organism>
<dbReference type="PANTHER" id="PTHR33562">
    <property type="entry name" value="ATILLA, ISOFORM B-RELATED-RELATED"/>
    <property type="match status" value="1"/>
</dbReference>
<dbReference type="InterPro" id="IPR045860">
    <property type="entry name" value="Snake_toxin-like_sf"/>
</dbReference>
<reference evidence="5" key="1">
    <citation type="submission" date="2025-08" db="UniProtKB">
        <authorList>
            <consortium name="RefSeq"/>
        </authorList>
    </citation>
    <scope>IDENTIFICATION</scope>
    <source>
        <tissue evidence="5">Muscle</tissue>
    </source>
</reference>
<feature type="transmembrane region" description="Helical" evidence="2">
    <location>
        <begin position="114"/>
        <end position="133"/>
    </location>
</feature>